<organism evidence="4 5">
    <name type="scientific">Emiliania huxleyi (strain CCMP1516)</name>
    <dbReference type="NCBI Taxonomy" id="280463"/>
    <lineage>
        <taxon>Eukaryota</taxon>
        <taxon>Haptista</taxon>
        <taxon>Haptophyta</taxon>
        <taxon>Prymnesiophyceae</taxon>
        <taxon>Isochrysidales</taxon>
        <taxon>Noelaerhabdaceae</taxon>
        <taxon>Emiliania</taxon>
    </lineage>
</organism>
<name>A0A0D3HYV4_EMIH1</name>
<reference evidence="5" key="1">
    <citation type="journal article" date="2013" name="Nature">
        <title>Pan genome of the phytoplankton Emiliania underpins its global distribution.</title>
        <authorList>
            <person name="Read B.A."/>
            <person name="Kegel J."/>
            <person name="Klute M.J."/>
            <person name="Kuo A."/>
            <person name="Lefebvre S.C."/>
            <person name="Maumus F."/>
            <person name="Mayer C."/>
            <person name="Miller J."/>
            <person name="Monier A."/>
            <person name="Salamov A."/>
            <person name="Young J."/>
            <person name="Aguilar M."/>
            <person name="Claverie J.M."/>
            <person name="Frickenhaus S."/>
            <person name="Gonzalez K."/>
            <person name="Herman E.K."/>
            <person name="Lin Y.C."/>
            <person name="Napier J."/>
            <person name="Ogata H."/>
            <person name="Sarno A.F."/>
            <person name="Shmutz J."/>
            <person name="Schroeder D."/>
            <person name="de Vargas C."/>
            <person name="Verret F."/>
            <person name="von Dassow P."/>
            <person name="Valentin K."/>
            <person name="Van de Peer Y."/>
            <person name="Wheeler G."/>
            <person name="Dacks J.B."/>
            <person name="Delwiche C.F."/>
            <person name="Dyhrman S.T."/>
            <person name="Glockner G."/>
            <person name="John U."/>
            <person name="Richards T."/>
            <person name="Worden A.Z."/>
            <person name="Zhang X."/>
            <person name="Grigoriev I.V."/>
            <person name="Allen A.E."/>
            <person name="Bidle K."/>
            <person name="Borodovsky M."/>
            <person name="Bowler C."/>
            <person name="Brownlee C."/>
            <person name="Cock J.M."/>
            <person name="Elias M."/>
            <person name="Gladyshev V.N."/>
            <person name="Groth M."/>
            <person name="Guda C."/>
            <person name="Hadaegh A."/>
            <person name="Iglesias-Rodriguez M.D."/>
            <person name="Jenkins J."/>
            <person name="Jones B.M."/>
            <person name="Lawson T."/>
            <person name="Leese F."/>
            <person name="Lindquist E."/>
            <person name="Lobanov A."/>
            <person name="Lomsadze A."/>
            <person name="Malik S.B."/>
            <person name="Marsh M.E."/>
            <person name="Mackinder L."/>
            <person name="Mock T."/>
            <person name="Mueller-Roeber B."/>
            <person name="Pagarete A."/>
            <person name="Parker M."/>
            <person name="Probert I."/>
            <person name="Quesneville H."/>
            <person name="Raines C."/>
            <person name="Rensing S.A."/>
            <person name="Riano-Pachon D.M."/>
            <person name="Richier S."/>
            <person name="Rokitta S."/>
            <person name="Shiraiwa Y."/>
            <person name="Soanes D.M."/>
            <person name="van der Giezen M."/>
            <person name="Wahlund T.M."/>
            <person name="Williams B."/>
            <person name="Wilson W."/>
            <person name="Wolfe G."/>
            <person name="Wurch L.L."/>
        </authorList>
    </citation>
    <scope>NUCLEOTIDE SEQUENCE</scope>
</reference>
<keyword evidence="2" id="KW-0378">Hydrolase</keyword>
<dbReference type="InterPro" id="IPR016035">
    <property type="entry name" value="Acyl_Trfase/lysoPLipase"/>
</dbReference>
<dbReference type="GO" id="GO:0005737">
    <property type="term" value="C:cytoplasm"/>
    <property type="evidence" value="ECO:0007669"/>
    <property type="project" value="TreeGrafter"/>
</dbReference>
<dbReference type="GO" id="GO:0016020">
    <property type="term" value="C:membrane"/>
    <property type="evidence" value="ECO:0007669"/>
    <property type="project" value="TreeGrafter"/>
</dbReference>
<dbReference type="EnsemblProtists" id="EOD04189">
    <property type="protein sequence ID" value="EOD04189"/>
    <property type="gene ID" value="EMIHUDRAFT_471309"/>
</dbReference>
<dbReference type="InterPro" id="IPR002641">
    <property type="entry name" value="PNPLA_dom"/>
</dbReference>
<dbReference type="HOGENOM" id="CLU_1047450_0_0_1"/>
<feature type="short sequence motif" description="GXSXG" evidence="2">
    <location>
        <begin position="72"/>
        <end position="76"/>
    </location>
</feature>
<dbReference type="KEGG" id="ehx:EMIHUDRAFT_471309"/>
<keyword evidence="1 2" id="KW-0443">Lipid metabolism</keyword>
<dbReference type="GO" id="GO:0019433">
    <property type="term" value="P:triglyceride catabolic process"/>
    <property type="evidence" value="ECO:0007669"/>
    <property type="project" value="TreeGrafter"/>
</dbReference>
<dbReference type="GO" id="GO:0004806">
    <property type="term" value="F:triacylglycerol lipase activity"/>
    <property type="evidence" value="ECO:0007669"/>
    <property type="project" value="TreeGrafter"/>
</dbReference>
<dbReference type="GO" id="GO:0005811">
    <property type="term" value="C:lipid droplet"/>
    <property type="evidence" value="ECO:0007669"/>
    <property type="project" value="TreeGrafter"/>
</dbReference>
<evidence type="ECO:0000313" key="5">
    <source>
        <dbReference type="Proteomes" id="UP000013827"/>
    </source>
</evidence>
<feature type="domain" description="PNPLA" evidence="3">
    <location>
        <begin position="38"/>
        <end position="194"/>
    </location>
</feature>
<accession>A0A0D3HYV4</accession>
<keyword evidence="5" id="KW-1185">Reference proteome</keyword>
<evidence type="ECO:0000313" key="4">
    <source>
        <dbReference type="EnsemblProtists" id="EOD04189"/>
    </source>
</evidence>
<comment type="caution">
    <text evidence="2">Lacks conserved residue(s) required for the propagation of feature annotation.</text>
</comment>
<proteinExistence type="predicted"/>
<dbReference type="GeneID" id="17250340"/>
<dbReference type="Gene3D" id="3.40.1090.10">
    <property type="entry name" value="Cytosolic phospholipase A2 catalytic domain"/>
    <property type="match status" value="1"/>
</dbReference>
<feature type="short sequence motif" description="DGA/G" evidence="2">
    <location>
        <begin position="181"/>
        <end position="183"/>
    </location>
</feature>
<dbReference type="Pfam" id="PF01734">
    <property type="entry name" value="Patatin"/>
    <property type="match status" value="1"/>
</dbReference>
<dbReference type="RefSeq" id="XP_005756618.1">
    <property type="nucleotide sequence ID" value="XM_005756561.1"/>
</dbReference>
<evidence type="ECO:0000259" key="3">
    <source>
        <dbReference type="PROSITE" id="PS51635"/>
    </source>
</evidence>
<evidence type="ECO:0000256" key="2">
    <source>
        <dbReference type="PROSITE-ProRule" id="PRU01161"/>
    </source>
</evidence>
<feature type="active site" description="Proton acceptor" evidence="2">
    <location>
        <position position="181"/>
    </location>
</feature>
<dbReference type="GO" id="GO:0055088">
    <property type="term" value="P:lipid homeostasis"/>
    <property type="evidence" value="ECO:0007669"/>
    <property type="project" value="TreeGrafter"/>
</dbReference>
<dbReference type="PROSITE" id="PS51635">
    <property type="entry name" value="PNPLA"/>
    <property type="match status" value="1"/>
</dbReference>
<feature type="active site" description="Nucleophile" evidence="2">
    <location>
        <position position="74"/>
    </location>
</feature>
<sequence>MVAAVLRKPQRISPGVWVHCRPMGLAAPSSASRAVALSFSGGGLIAAAYHLGVYQGLRGAELLDARTAPLVGASAGALVAAVLSAEVHLDDATGALSRIVDSVVAAGAGPLGRPKVRPELEHLLPEDAHERCNGRAVVFLTDISRRPWSRAVRTPGALWGVRAAAAKAQPLRRLVGGALIDGGFKTNFPLHPTADRTVRVSPFSGELDICPEVRGRPPRRVLLPSKVRIDVTRANASAVRATLWPPRDGGWLQDVLAQGFDDACRWLRREQQQPRV</sequence>
<dbReference type="SUPFAM" id="SSF52151">
    <property type="entry name" value="FabD/lysophospholipase-like"/>
    <property type="match status" value="1"/>
</dbReference>
<protein>
    <recommendedName>
        <fullName evidence="3">PNPLA domain-containing protein</fullName>
    </recommendedName>
</protein>
<dbReference type="eggNOG" id="KOG3773">
    <property type="taxonomic scope" value="Eukaryota"/>
</dbReference>
<dbReference type="Proteomes" id="UP000013827">
    <property type="component" value="Unassembled WGS sequence"/>
</dbReference>
<dbReference type="AlphaFoldDB" id="A0A0D3HYV4"/>
<evidence type="ECO:0000256" key="1">
    <source>
        <dbReference type="ARBA" id="ARBA00023098"/>
    </source>
</evidence>
<dbReference type="PaxDb" id="2903-EOD04189"/>
<dbReference type="PANTHER" id="PTHR12406:SF7">
    <property type="entry name" value="PATATIN-LIKE PHOSPHOLIPASE DOMAIN-CONTAINING PROTEIN 4"/>
    <property type="match status" value="1"/>
</dbReference>
<dbReference type="PANTHER" id="PTHR12406">
    <property type="entry name" value="CALCIUM-INDEPENDENT PHOSPHOLIPASE A2 IPLA2 -RELATED"/>
    <property type="match status" value="1"/>
</dbReference>
<reference evidence="4" key="2">
    <citation type="submission" date="2024-10" db="UniProtKB">
        <authorList>
            <consortium name="EnsemblProtists"/>
        </authorList>
    </citation>
    <scope>IDENTIFICATION</scope>
</reference>
<dbReference type="InterPro" id="IPR033562">
    <property type="entry name" value="PLPL"/>
</dbReference>
<keyword evidence="2" id="KW-0442">Lipid degradation</keyword>